<dbReference type="AlphaFoldDB" id="A0A1B1YGN5"/>
<comment type="similarity">
    <text evidence="1">Belongs to the SfsA family.</text>
</comment>
<dbReference type="InterPro" id="IPR041465">
    <property type="entry name" value="SfsA_N"/>
</dbReference>
<protein>
    <recommendedName>
        <fullName evidence="1">Sugar fermentation stimulation protein homolog</fullName>
    </recommendedName>
</protein>
<dbReference type="HAMAP" id="MF_00095">
    <property type="entry name" value="SfsA"/>
    <property type="match status" value="1"/>
</dbReference>
<dbReference type="Gene3D" id="3.40.1350.60">
    <property type="match status" value="1"/>
</dbReference>
<dbReference type="CDD" id="cd22359">
    <property type="entry name" value="SfsA-like_bacterial"/>
    <property type="match status" value="1"/>
</dbReference>
<dbReference type="PANTHER" id="PTHR30545:SF2">
    <property type="entry name" value="SUGAR FERMENTATION STIMULATION PROTEIN A"/>
    <property type="match status" value="1"/>
</dbReference>
<dbReference type="NCBIfam" id="TIGR00230">
    <property type="entry name" value="sfsA"/>
    <property type="match status" value="1"/>
</dbReference>
<evidence type="ECO:0000313" key="5">
    <source>
        <dbReference type="Proteomes" id="UP000092971"/>
    </source>
</evidence>
<evidence type="ECO:0000259" key="2">
    <source>
        <dbReference type="Pfam" id="PF03749"/>
    </source>
</evidence>
<dbReference type="InterPro" id="IPR005224">
    <property type="entry name" value="SfsA"/>
</dbReference>
<dbReference type="PANTHER" id="PTHR30545">
    <property type="entry name" value="SUGAR FERMENTATION STIMULATION PROTEIN A"/>
    <property type="match status" value="1"/>
</dbReference>
<feature type="domain" description="SfsA N-terminal OB" evidence="3">
    <location>
        <begin position="12"/>
        <end position="77"/>
    </location>
</feature>
<dbReference type="Pfam" id="PF03749">
    <property type="entry name" value="SfsA"/>
    <property type="match status" value="1"/>
</dbReference>
<reference evidence="4 5" key="1">
    <citation type="submission" date="2016-02" db="EMBL/GenBank/DDBJ databases">
        <title>Comparison of Clostridium stercorarium subspecies using comparative genomics and transcriptomics.</title>
        <authorList>
            <person name="Schellenberg J."/>
            <person name="Thallinger G."/>
            <person name="Levin D.B."/>
            <person name="Zhang X."/>
            <person name="Alvare G."/>
            <person name="Fristensky B."/>
            <person name="Sparling R."/>
        </authorList>
    </citation>
    <scope>NUCLEOTIDE SEQUENCE [LARGE SCALE GENOMIC DNA]</scope>
    <source>
        <strain evidence="4 5">DSM 2910</strain>
    </source>
</reference>
<organism evidence="4 5">
    <name type="scientific">Thermoclostridium stercorarium subsp. thermolacticum DSM 2910</name>
    <dbReference type="NCBI Taxonomy" id="1121336"/>
    <lineage>
        <taxon>Bacteria</taxon>
        <taxon>Bacillati</taxon>
        <taxon>Bacillota</taxon>
        <taxon>Clostridia</taxon>
        <taxon>Eubacteriales</taxon>
        <taxon>Oscillospiraceae</taxon>
        <taxon>Thermoclostridium</taxon>
    </lineage>
</organism>
<evidence type="ECO:0000256" key="1">
    <source>
        <dbReference type="HAMAP-Rule" id="MF_00095"/>
    </source>
</evidence>
<evidence type="ECO:0000313" key="4">
    <source>
        <dbReference type="EMBL" id="ANW99936.1"/>
    </source>
</evidence>
<proteinExistence type="inferred from homology"/>
<dbReference type="InterPro" id="IPR040452">
    <property type="entry name" value="SfsA_C"/>
</dbReference>
<evidence type="ECO:0000259" key="3">
    <source>
        <dbReference type="Pfam" id="PF17746"/>
    </source>
</evidence>
<dbReference type="Proteomes" id="UP000092971">
    <property type="component" value="Chromosome"/>
</dbReference>
<dbReference type="EMBL" id="CP014672">
    <property type="protein sequence ID" value="ANW99936.1"/>
    <property type="molecule type" value="Genomic_DNA"/>
</dbReference>
<gene>
    <name evidence="1" type="primary">sfsA</name>
    <name evidence="4" type="ORF">CSTERTH_00085</name>
</gene>
<accession>A0A1B1YGN5</accession>
<feature type="domain" description="Sugar fermentation stimulation protein C-terminal" evidence="2">
    <location>
        <begin position="80"/>
        <end position="218"/>
    </location>
</feature>
<dbReference type="Gene3D" id="2.40.50.580">
    <property type="match status" value="1"/>
</dbReference>
<dbReference type="Pfam" id="PF17746">
    <property type="entry name" value="SfsA_N"/>
    <property type="match status" value="1"/>
</dbReference>
<sequence length="231" mass="26216">MQYSNICEGKFIKRLNRFSAEVMIEGKKTICHVKNTGRLKELLIEGATVYLEKSGNSMRKTGYSLISVKKGKSIVNIDSQAPNAVFYEALAEKKLILPGFDEIGQIKRESTYGASRFDFYIENTVRKAYIEVKGVTLENDGIAKFPDAPTLRGVKHVYELVKAKEAGFDAYIIFIIQMNNIRYFTPNDETHLEFGEALRYAKKNGVCVKAFECDVKPDFIEINGRECRVLL</sequence>
<dbReference type="GO" id="GO:0003677">
    <property type="term" value="F:DNA binding"/>
    <property type="evidence" value="ECO:0007669"/>
    <property type="project" value="InterPro"/>
</dbReference>
<dbReference type="RefSeq" id="WP_034842229.1">
    <property type="nucleotide sequence ID" value="NZ_CP014672.1"/>
</dbReference>
<name>A0A1B1YGN5_THEST</name>